<proteinExistence type="predicted"/>
<comment type="caution">
    <text evidence="2">The sequence shown here is derived from an EMBL/GenBank/DDBJ whole genome shotgun (WGS) entry which is preliminary data.</text>
</comment>
<organism evidence="2">
    <name type="scientific">bioreactor metagenome</name>
    <dbReference type="NCBI Taxonomy" id="1076179"/>
    <lineage>
        <taxon>unclassified sequences</taxon>
        <taxon>metagenomes</taxon>
        <taxon>ecological metagenomes</taxon>
    </lineage>
</organism>
<feature type="transmembrane region" description="Helical" evidence="1">
    <location>
        <begin position="70"/>
        <end position="88"/>
    </location>
</feature>
<protein>
    <submittedName>
        <fullName evidence="2">Uncharacterized protein</fullName>
    </submittedName>
</protein>
<dbReference type="EMBL" id="VSSQ01004503">
    <property type="protein sequence ID" value="MPM25458.1"/>
    <property type="molecule type" value="Genomic_DNA"/>
</dbReference>
<keyword evidence="1" id="KW-1133">Transmembrane helix</keyword>
<gene>
    <name evidence="2" type="ORF">SDC9_71952</name>
</gene>
<keyword evidence="1" id="KW-0812">Transmembrane</keyword>
<name>A0A644YBY1_9ZZZZ</name>
<accession>A0A644YBY1</accession>
<reference evidence="2" key="1">
    <citation type="submission" date="2019-08" db="EMBL/GenBank/DDBJ databases">
        <authorList>
            <person name="Kucharzyk K."/>
            <person name="Murdoch R.W."/>
            <person name="Higgins S."/>
            <person name="Loffler F."/>
        </authorList>
    </citation>
    <scope>NUCLEOTIDE SEQUENCE</scope>
</reference>
<feature type="transmembrane region" description="Helical" evidence="1">
    <location>
        <begin position="109"/>
        <end position="127"/>
    </location>
</feature>
<feature type="transmembrane region" description="Helical" evidence="1">
    <location>
        <begin position="12"/>
        <end position="29"/>
    </location>
</feature>
<keyword evidence="1" id="KW-0472">Membrane</keyword>
<feature type="transmembrane region" description="Helical" evidence="1">
    <location>
        <begin position="41"/>
        <end position="58"/>
    </location>
</feature>
<dbReference type="AlphaFoldDB" id="A0A644YBY1"/>
<evidence type="ECO:0000256" key="1">
    <source>
        <dbReference type="SAM" id="Phobius"/>
    </source>
</evidence>
<evidence type="ECO:0000313" key="2">
    <source>
        <dbReference type="EMBL" id="MPM25458.1"/>
    </source>
</evidence>
<sequence>MAIFSKLSPVSFLVLGILLISILVFLLYQTRNVKPNPARRILIFPIIGYLYVGLLRFLEEKQYLSDTADLITTLALWVFIVAWLIVSIHDANKYAKSEKAKAYLKTANISLVIAAIGVVVVIVLYVLSKAGF</sequence>